<dbReference type="Proteomes" id="UP000251241">
    <property type="component" value="Unassembled WGS sequence"/>
</dbReference>
<accession>A0A2X2JE12</accession>
<evidence type="ECO:0000313" key="1">
    <source>
        <dbReference type="EMBL" id="SPZ92108.1"/>
    </source>
</evidence>
<dbReference type="GeneID" id="97182077"/>
<proteinExistence type="predicted"/>
<organism evidence="1 2">
    <name type="scientific">Sphingobacterium multivorum</name>
    <dbReference type="NCBI Taxonomy" id="28454"/>
    <lineage>
        <taxon>Bacteria</taxon>
        <taxon>Pseudomonadati</taxon>
        <taxon>Bacteroidota</taxon>
        <taxon>Sphingobacteriia</taxon>
        <taxon>Sphingobacteriales</taxon>
        <taxon>Sphingobacteriaceae</taxon>
        <taxon>Sphingobacterium</taxon>
    </lineage>
</organism>
<protein>
    <submittedName>
        <fullName evidence="1">Uncharacterized protein</fullName>
    </submittedName>
</protein>
<dbReference type="EMBL" id="UAUU01000011">
    <property type="protein sequence ID" value="SPZ92108.1"/>
    <property type="molecule type" value="Genomic_DNA"/>
</dbReference>
<dbReference type="AlphaFoldDB" id="A0A2X2JE12"/>
<gene>
    <name evidence="1" type="ORF">NCTC11343_04162</name>
</gene>
<evidence type="ECO:0000313" key="2">
    <source>
        <dbReference type="Proteomes" id="UP000251241"/>
    </source>
</evidence>
<reference evidence="1 2" key="1">
    <citation type="submission" date="2018-06" db="EMBL/GenBank/DDBJ databases">
        <authorList>
            <consortium name="Pathogen Informatics"/>
            <person name="Doyle S."/>
        </authorList>
    </citation>
    <scope>NUCLEOTIDE SEQUENCE [LARGE SCALE GENOMIC DNA]</scope>
    <source>
        <strain evidence="1 2">NCTC11343</strain>
    </source>
</reference>
<name>A0A2X2JE12_SPHMU</name>
<dbReference type="RefSeq" id="WP_112375693.1">
    <property type="nucleotide sequence ID" value="NZ_CP069793.1"/>
</dbReference>
<sequence>MNITLTPFQLQKLLSDASELGALKALAKVGTIKPFLKKSEAFRRFGRNNVEQWISQGLITPRKDGNHSAAWRIDRIEIEIIYKAKSSMSFF</sequence>